<gene>
    <name evidence="2" type="ORF">FH759_07155</name>
</gene>
<name>A0A7C9HIT7_9RHOB</name>
<dbReference type="Gene3D" id="3.10.450.50">
    <property type="match status" value="1"/>
</dbReference>
<proteinExistence type="predicted"/>
<protein>
    <submittedName>
        <fullName evidence="2">Ester cyclase</fullName>
    </submittedName>
</protein>
<feature type="domain" description="SnoaL-like" evidence="1">
    <location>
        <begin position="11"/>
        <end position="110"/>
    </location>
</feature>
<dbReference type="InterPro" id="IPR032710">
    <property type="entry name" value="NTF2-like_dom_sf"/>
</dbReference>
<reference evidence="2 3" key="1">
    <citation type="submission" date="2019-06" db="EMBL/GenBank/DDBJ databases">
        <title>Enrichment of Autotrophic Halophilic Microorganisms from Red Sea Brine Pool Using Microbial Electrosynthesis System.</title>
        <authorList>
            <person name="Alqahtani M.F."/>
            <person name="Bajracharya S."/>
            <person name="Katuri K.P."/>
            <person name="Ali M."/>
            <person name="Saikaly P.E."/>
        </authorList>
    </citation>
    <scope>NUCLEOTIDE SEQUENCE [LARGE SCALE GENOMIC DNA]</scope>
    <source>
        <strain evidence="2">MES6</strain>
    </source>
</reference>
<organism evidence="2 3">
    <name type="scientific">Sediminimonas qiaohouensis</name>
    <dbReference type="NCBI Taxonomy" id="552061"/>
    <lineage>
        <taxon>Bacteria</taxon>
        <taxon>Pseudomonadati</taxon>
        <taxon>Pseudomonadota</taxon>
        <taxon>Alphaproteobacteria</taxon>
        <taxon>Rhodobacterales</taxon>
        <taxon>Roseobacteraceae</taxon>
        <taxon>Sediminimonas</taxon>
    </lineage>
</organism>
<evidence type="ECO:0000259" key="1">
    <source>
        <dbReference type="Pfam" id="PF12680"/>
    </source>
</evidence>
<evidence type="ECO:0000313" key="3">
    <source>
        <dbReference type="Proteomes" id="UP000483078"/>
    </source>
</evidence>
<dbReference type="Proteomes" id="UP000483078">
    <property type="component" value="Unassembled WGS sequence"/>
</dbReference>
<dbReference type="EMBL" id="VENJ01000008">
    <property type="protein sequence ID" value="MTJ04452.1"/>
    <property type="molecule type" value="Genomic_DNA"/>
</dbReference>
<sequence length="142" mass="15811">MMKRADILRAQYMRAWQNDEPAAIGDLFHPDAAASGLVPGLPLGAEEFRRLIAAIQDLVEPPRITIEETVEQGDWLAGFACMHTRRIDRHQDLNVGGMVIARFDGPAIVEAYNSFDFITFFEELGLLPDNTAAPCLTGRRRA</sequence>
<dbReference type="InterPro" id="IPR037401">
    <property type="entry name" value="SnoaL-like"/>
</dbReference>
<accession>A0A7C9HIT7</accession>
<dbReference type="SUPFAM" id="SSF54427">
    <property type="entry name" value="NTF2-like"/>
    <property type="match status" value="1"/>
</dbReference>
<dbReference type="AlphaFoldDB" id="A0A7C9HIT7"/>
<dbReference type="Pfam" id="PF12680">
    <property type="entry name" value="SnoaL_2"/>
    <property type="match status" value="1"/>
</dbReference>
<comment type="caution">
    <text evidence="2">The sequence shown here is derived from an EMBL/GenBank/DDBJ whole genome shotgun (WGS) entry which is preliminary data.</text>
</comment>
<evidence type="ECO:0000313" key="2">
    <source>
        <dbReference type="EMBL" id="MTJ04452.1"/>
    </source>
</evidence>